<gene>
    <name evidence="2" type="ORF">CWD94_12490</name>
</gene>
<name>A0A2M9Q5L2_9BACI</name>
<evidence type="ECO:0000259" key="1">
    <source>
        <dbReference type="PROSITE" id="PS50883"/>
    </source>
</evidence>
<protein>
    <submittedName>
        <fullName evidence="2">EAL domain-containing protein</fullName>
    </submittedName>
</protein>
<dbReference type="PANTHER" id="PTHR33121">
    <property type="entry name" value="CYCLIC DI-GMP PHOSPHODIESTERASE PDEF"/>
    <property type="match status" value="1"/>
</dbReference>
<dbReference type="Proteomes" id="UP000232101">
    <property type="component" value="Unassembled WGS sequence"/>
</dbReference>
<dbReference type="Pfam" id="PF00563">
    <property type="entry name" value="EAL"/>
    <property type="match status" value="1"/>
</dbReference>
<evidence type="ECO:0000313" key="2">
    <source>
        <dbReference type="EMBL" id="PJO43366.1"/>
    </source>
</evidence>
<reference evidence="2 3" key="1">
    <citation type="submission" date="2017-11" db="EMBL/GenBank/DDBJ databases">
        <title>Bacterial isolate from king chilli rhizosphere.</title>
        <authorList>
            <person name="Takhelmayum P."/>
            <person name="Sarangthem I."/>
        </authorList>
    </citation>
    <scope>NUCLEOTIDE SEQUENCE [LARGE SCALE GENOMIC DNA]</scope>
    <source>
        <strain evidence="3">t26</strain>
    </source>
</reference>
<dbReference type="PROSITE" id="PS50883">
    <property type="entry name" value="EAL"/>
    <property type="match status" value="1"/>
</dbReference>
<dbReference type="PANTHER" id="PTHR33121:SF79">
    <property type="entry name" value="CYCLIC DI-GMP PHOSPHODIESTERASE PDED-RELATED"/>
    <property type="match status" value="1"/>
</dbReference>
<comment type="caution">
    <text evidence="2">The sequence shown here is derived from an EMBL/GenBank/DDBJ whole genome shotgun (WGS) entry which is preliminary data.</text>
</comment>
<dbReference type="AlphaFoldDB" id="A0A2M9Q5L2"/>
<dbReference type="CDD" id="cd01948">
    <property type="entry name" value="EAL"/>
    <property type="match status" value="1"/>
</dbReference>
<dbReference type="SUPFAM" id="SSF141868">
    <property type="entry name" value="EAL domain-like"/>
    <property type="match status" value="1"/>
</dbReference>
<dbReference type="GO" id="GO:0071111">
    <property type="term" value="F:cyclic-guanylate-specific phosphodiesterase activity"/>
    <property type="evidence" value="ECO:0007669"/>
    <property type="project" value="InterPro"/>
</dbReference>
<dbReference type="EMBL" id="PHQY01000612">
    <property type="protein sequence ID" value="PJO43366.1"/>
    <property type="molecule type" value="Genomic_DNA"/>
</dbReference>
<accession>A0A2M9Q5L2</accession>
<dbReference type="Gene3D" id="3.20.20.450">
    <property type="entry name" value="EAL domain"/>
    <property type="match status" value="1"/>
</dbReference>
<evidence type="ECO:0000313" key="3">
    <source>
        <dbReference type="Proteomes" id="UP000232101"/>
    </source>
</evidence>
<dbReference type="SMART" id="SM00052">
    <property type="entry name" value="EAL"/>
    <property type="match status" value="1"/>
</dbReference>
<dbReference type="InterPro" id="IPR001633">
    <property type="entry name" value="EAL_dom"/>
</dbReference>
<organism evidence="2 3">
    <name type="scientific">Lysinibacillus xylanilyticus</name>
    <dbReference type="NCBI Taxonomy" id="582475"/>
    <lineage>
        <taxon>Bacteria</taxon>
        <taxon>Bacillati</taxon>
        <taxon>Bacillota</taxon>
        <taxon>Bacilli</taxon>
        <taxon>Bacillales</taxon>
        <taxon>Bacillaceae</taxon>
        <taxon>Lysinibacillus</taxon>
    </lineage>
</organism>
<proteinExistence type="predicted"/>
<sequence>MVTLAATSFEIDRNSAIKSINSKSSFTLINVKLKNSRWYEDEQHLKSLDSLEGFLNTHLTRIESYRVFEDEFVLILVNALEAQKAIKELTSDVGLHVQSLQVEKRNLPAVHYLRQVSNQNDSNNVVQKTILKNGLDLDEFTTVFQPILHKNKQLSFEALLRWNSKDLGAITPNIFIPVLDSEGLLITLTKKVINEAVEILNKYKEIVYITINLTALLVKDISWLLEHLESIRFVENKRIAFELTEDSLAGIEVRDNLKRIRDRGHLLFIDDFGTGYSNFQYLTTFQFDGVKLDRAFMGEQTNKKVIVLLSKFIKALDLKFIIEGVERYEQIGFLLETKYDAVQGFYISRPLNKSDLANFIAEMNVGLLNNINNMYGS</sequence>
<dbReference type="InterPro" id="IPR035919">
    <property type="entry name" value="EAL_sf"/>
</dbReference>
<feature type="domain" description="EAL" evidence="1">
    <location>
        <begin position="124"/>
        <end position="364"/>
    </location>
</feature>
<dbReference type="InterPro" id="IPR050706">
    <property type="entry name" value="Cyclic-di-GMP_PDE-like"/>
</dbReference>